<proteinExistence type="inferred from homology"/>
<evidence type="ECO:0000313" key="3">
    <source>
        <dbReference type="Proteomes" id="UP001165085"/>
    </source>
</evidence>
<comment type="caution">
    <text evidence="2">The sequence shown here is derived from an EMBL/GenBank/DDBJ whole genome shotgun (WGS) entry which is preliminary data.</text>
</comment>
<dbReference type="Pfam" id="PF04832">
    <property type="entry name" value="SOUL"/>
    <property type="match status" value="1"/>
</dbReference>
<dbReference type="PANTHER" id="PTHR11220">
    <property type="entry name" value="HEME-BINDING PROTEIN-RELATED"/>
    <property type="match status" value="1"/>
</dbReference>
<gene>
    <name evidence="2" type="ORF">TrST_g9419</name>
</gene>
<dbReference type="Proteomes" id="UP001165085">
    <property type="component" value="Unassembled WGS sequence"/>
</dbReference>
<keyword evidence="3" id="KW-1185">Reference proteome</keyword>
<comment type="similarity">
    <text evidence="1">Belongs to the HEBP family.</text>
</comment>
<dbReference type="InterPro" id="IPR011256">
    <property type="entry name" value="Reg_factor_effector_dom_sf"/>
</dbReference>
<dbReference type="InterPro" id="IPR006917">
    <property type="entry name" value="SOUL_heme-bd"/>
</dbReference>
<dbReference type="OrthoDB" id="6424451at2759"/>
<name>A0A9W7BBV9_9STRA</name>
<organism evidence="2 3">
    <name type="scientific">Triparma strigata</name>
    <dbReference type="NCBI Taxonomy" id="1606541"/>
    <lineage>
        <taxon>Eukaryota</taxon>
        <taxon>Sar</taxon>
        <taxon>Stramenopiles</taxon>
        <taxon>Ochrophyta</taxon>
        <taxon>Bolidophyceae</taxon>
        <taxon>Parmales</taxon>
        <taxon>Triparmaceae</taxon>
        <taxon>Triparma</taxon>
    </lineage>
</organism>
<accession>A0A9W7BBV9</accession>
<protein>
    <submittedName>
        <fullName evidence="2">Uncharacterized protein</fullName>
    </submittedName>
</protein>
<dbReference type="AlphaFoldDB" id="A0A9W7BBV9"/>
<sequence>MGIVFGKTGVAEPTFEVLASCTSYEIRRYSPRFGITTTCASDNTGFRSLAGYIGVTGPPQNSLSESISMTAPVIKSEGKMQFILPQNYDDLSKIPKPSNENVKVFSIPEETGAVKVFSGWVNDAKAEEVKASLYEGLREGGVVLGEGRKWQLWQYNPPFTIPWLRRNEIWVELKEEEVKKAKEYCKKSE</sequence>
<reference evidence="3" key="1">
    <citation type="journal article" date="2023" name="Commun. Biol.">
        <title>Genome analysis of Parmales, the sister group of diatoms, reveals the evolutionary specialization of diatoms from phago-mixotrophs to photoautotrophs.</title>
        <authorList>
            <person name="Ban H."/>
            <person name="Sato S."/>
            <person name="Yoshikawa S."/>
            <person name="Yamada K."/>
            <person name="Nakamura Y."/>
            <person name="Ichinomiya M."/>
            <person name="Sato N."/>
            <person name="Blanc-Mathieu R."/>
            <person name="Endo H."/>
            <person name="Kuwata A."/>
            <person name="Ogata H."/>
        </authorList>
    </citation>
    <scope>NUCLEOTIDE SEQUENCE [LARGE SCALE GENOMIC DNA]</scope>
    <source>
        <strain evidence="3">NIES 3701</strain>
    </source>
</reference>
<evidence type="ECO:0000313" key="2">
    <source>
        <dbReference type="EMBL" id="GMH83918.1"/>
    </source>
</evidence>
<dbReference type="SUPFAM" id="SSF55136">
    <property type="entry name" value="Probable bacterial effector-binding domain"/>
    <property type="match status" value="1"/>
</dbReference>
<dbReference type="PANTHER" id="PTHR11220:SF58">
    <property type="entry name" value="SOUL HEME-BINDING FAMILY PROTEIN"/>
    <property type="match status" value="1"/>
</dbReference>
<dbReference type="EMBL" id="BRXY01000286">
    <property type="protein sequence ID" value="GMH83918.1"/>
    <property type="molecule type" value="Genomic_DNA"/>
</dbReference>
<dbReference type="Gene3D" id="3.20.80.10">
    <property type="entry name" value="Regulatory factor, effector binding domain"/>
    <property type="match status" value="1"/>
</dbReference>
<evidence type="ECO:0000256" key="1">
    <source>
        <dbReference type="ARBA" id="ARBA00009817"/>
    </source>
</evidence>